<proteinExistence type="predicted"/>
<evidence type="ECO:0000256" key="1">
    <source>
        <dbReference type="SAM" id="Coils"/>
    </source>
</evidence>
<comment type="caution">
    <text evidence="2">The sequence shown here is derived from an EMBL/GenBank/DDBJ whole genome shotgun (WGS) entry which is preliminary data.</text>
</comment>
<accession>A0AAU9UPH6</accession>
<sequence length="248" mass="29490">MSSSDNESLEDEIKELLENYKFKKATIYEPCTLKNLKECLIGLSEEFNLINIDYVFNPYVDIENNTLSPEALVKLVNSAWTLLHHFKNVSEKVENLEEQNHILESNNKQVNHTIGRLKKRLNTEKNESKACIASALRVTDQSNDIYQKLLDTKMKLTQLTKQKETNEKCLHNKIARLKLENDKLLDRLRNKSAPKYNRVQEPKKNHVVPFFEWDYTSYYFVLWYRPFPKLDRPFHRRYVYKVPVYLSL</sequence>
<dbReference type="Proteomes" id="UP001153954">
    <property type="component" value="Unassembled WGS sequence"/>
</dbReference>
<protein>
    <submittedName>
        <fullName evidence="2">Uncharacterized protein</fullName>
    </submittedName>
</protein>
<name>A0AAU9UPH6_EUPED</name>
<dbReference type="EMBL" id="CAKOGL010000022">
    <property type="protein sequence ID" value="CAH2099801.1"/>
    <property type="molecule type" value="Genomic_DNA"/>
</dbReference>
<evidence type="ECO:0000313" key="3">
    <source>
        <dbReference type="Proteomes" id="UP001153954"/>
    </source>
</evidence>
<reference evidence="2" key="1">
    <citation type="submission" date="2022-03" db="EMBL/GenBank/DDBJ databases">
        <authorList>
            <person name="Tunstrom K."/>
        </authorList>
    </citation>
    <scope>NUCLEOTIDE SEQUENCE</scope>
</reference>
<evidence type="ECO:0000313" key="2">
    <source>
        <dbReference type="EMBL" id="CAH2099801.1"/>
    </source>
</evidence>
<keyword evidence="3" id="KW-1185">Reference proteome</keyword>
<gene>
    <name evidence="2" type="ORF">EEDITHA_LOCUS14731</name>
</gene>
<feature type="coiled-coil region" evidence="1">
    <location>
        <begin position="86"/>
        <end position="127"/>
    </location>
</feature>
<dbReference type="AlphaFoldDB" id="A0AAU9UPH6"/>
<keyword evidence="1" id="KW-0175">Coiled coil</keyword>
<organism evidence="2 3">
    <name type="scientific">Euphydryas editha</name>
    <name type="common">Edith's checkerspot</name>
    <dbReference type="NCBI Taxonomy" id="104508"/>
    <lineage>
        <taxon>Eukaryota</taxon>
        <taxon>Metazoa</taxon>
        <taxon>Ecdysozoa</taxon>
        <taxon>Arthropoda</taxon>
        <taxon>Hexapoda</taxon>
        <taxon>Insecta</taxon>
        <taxon>Pterygota</taxon>
        <taxon>Neoptera</taxon>
        <taxon>Endopterygota</taxon>
        <taxon>Lepidoptera</taxon>
        <taxon>Glossata</taxon>
        <taxon>Ditrysia</taxon>
        <taxon>Papilionoidea</taxon>
        <taxon>Nymphalidae</taxon>
        <taxon>Nymphalinae</taxon>
        <taxon>Euphydryas</taxon>
    </lineage>
</organism>